<keyword evidence="3" id="KW-1185">Reference proteome</keyword>
<evidence type="ECO:0000313" key="2">
    <source>
        <dbReference type="EMBL" id="KAE8407549.1"/>
    </source>
</evidence>
<dbReference type="AlphaFoldDB" id="A0A5N6I2C4"/>
<name>A0A5N6I2C4_9EURO</name>
<proteinExistence type="predicted"/>
<evidence type="ECO:0000313" key="3">
    <source>
        <dbReference type="Proteomes" id="UP000325579"/>
    </source>
</evidence>
<organism evidence="2 3">
    <name type="scientific">Aspergillus pseudonomiae</name>
    <dbReference type="NCBI Taxonomy" id="1506151"/>
    <lineage>
        <taxon>Eukaryota</taxon>
        <taxon>Fungi</taxon>
        <taxon>Dikarya</taxon>
        <taxon>Ascomycota</taxon>
        <taxon>Pezizomycotina</taxon>
        <taxon>Eurotiomycetes</taxon>
        <taxon>Eurotiomycetidae</taxon>
        <taxon>Eurotiales</taxon>
        <taxon>Aspergillaceae</taxon>
        <taxon>Aspergillus</taxon>
        <taxon>Aspergillus subgen. Circumdati</taxon>
    </lineage>
</organism>
<dbReference type="RefSeq" id="XP_031944868.1">
    <property type="nucleotide sequence ID" value="XM_032086390.1"/>
</dbReference>
<sequence length="193" mass="21626">MHHAAALSHVPWVLQEELTAAYTYILSMNPWTDSQIAAFHLLKRLPAAFASIENIFGCGKTSVQAVMAVLCQRLMYRVLMIAPYKAPFLALESQLSDLDSTVPALQFLQSQMEKRKTLRSEPQGDGDTYRERPGGPWYMGRLYARPQQRTSVPLGYSNYHVGNIFKMVASLLATLMTSKGISVTELSCHDIDQ</sequence>
<dbReference type="EMBL" id="ML736747">
    <property type="protein sequence ID" value="KAE8407549.1"/>
    <property type="molecule type" value="Genomic_DNA"/>
</dbReference>
<accession>A0A5N7DND4</accession>
<reference evidence="2 3" key="1">
    <citation type="submission" date="2019-04" db="EMBL/GenBank/DDBJ databases">
        <authorList>
            <consortium name="DOE Joint Genome Institute"/>
            <person name="Mondo S."/>
            <person name="Kjaerbolling I."/>
            <person name="Vesth T."/>
            <person name="Frisvad J.C."/>
            <person name="Nybo J.L."/>
            <person name="Theobald S."/>
            <person name="Kildgaard S."/>
            <person name="Isbrandt T."/>
            <person name="Kuo A."/>
            <person name="Sato A."/>
            <person name="Lyhne E.K."/>
            <person name="Kogle M.E."/>
            <person name="Wiebenga A."/>
            <person name="Kun R.S."/>
            <person name="Lubbers R.J."/>
            <person name="Makela M.R."/>
            <person name="Barry K."/>
            <person name="Chovatia M."/>
            <person name="Clum A."/>
            <person name="Daum C."/>
            <person name="Haridas S."/>
            <person name="He G."/>
            <person name="LaButti K."/>
            <person name="Lipzen A."/>
            <person name="Riley R."/>
            <person name="Salamov A."/>
            <person name="Simmons B.A."/>
            <person name="Magnuson J.K."/>
            <person name="Henrissat B."/>
            <person name="Mortensen U.H."/>
            <person name="Larsen T.O."/>
            <person name="Devries R.P."/>
            <person name="Grigoriev I.V."/>
            <person name="Machida M."/>
            <person name="Baker S.E."/>
            <person name="Andersen M.R."/>
            <person name="Cantor M.N."/>
            <person name="Hua S.X."/>
        </authorList>
    </citation>
    <scope>NUCLEOTIDE SEQUENCE [LARGE SCALE GENOMIC DNA]</scope>
    <source>
        <strain evidence="2 3">CBS 119388</strain>
    </source>
</reference>
<protein>
    <submittedName>
        <fullName evidence="2">Uncharacterized protein</fullName>
    </submittedName>
</protein>
<dbReference type="Proteomes" id="UP000325579">
    <property type="component" value="Unassembled WGS sequence"/>
</dbReference>
<accession>A0A5N6I2C4</accession>
<gene>
    <name evidence="2" type="ORF">BDV37DRAFT_279719</name>
</gene>
<dbReference type="OrthoDB" id="4483681at2759"/>
<dbReference type="GeneID" id="43671081"/>
<feature type="region of interest" description="Disordered" evidence="1">
    <location>
        <begin position="113"/>
        <end position="133"/>
    </location>
</feature>
<evidence type="ECO:0000256" key="1">
    <source>
        <dbReference type="SAM" id="MobiDB-lite"/>
    </source>
</evidence>